<comment type="caution">
    <text evidence="1">The sequence shown here is derived from an EMBL/GenBank/DDBJ whole genome shotgun (WGS) entry which is preliminary data.</text>
</comment>
<gene>
    <name evidence="1" type="ORF">FZC84_05700</name>
</gene>
<protein>
    <submittedName>
        <fullName evidence="1">dUTPase</fullName>
    </submittedName>
</protein>
<dbReference type="InterPro" id="IPR014871">
    <property type="entry name" value="dUTPase/dCTP_pyrophosphatase"/>
</dbReference>
<dbReference type="Pfam" id="PF08761">
    <property type="entry name" value="dUTPase_2"/>
    <property type="match status" value="1"/>
</dbReference>
<proteinExistence type="predicted"/>
<dbReference type="RefSeq" id="WP_148953238.1">
    <property type="nucleotide sequence ID" value="NZ_VTEG01000002.1"/>
</dbReference>
<dbReference type="CDD" id="cd11527">
    <property type="entry name" value="NTP-PPase_dUTPase"/>
    <property type="match status" value="1"/>
</dbReference>
<dbReference type="SUPFAM" id="SSF101386">
    <property type="entry name" value="all-alpha NTP pyrophosphatases"/>
    <property type="match status" value="1"/>
</dbReference>
<evidence type="ECO:0000313" key="1">
    <source>
        <dbReference type="EMBL" id="TYS00983.1"/>
    </source>
</evidence>
<reference evidence="1 2" key="1">
    <citation type="submission" date="2019-08" db="EMBL/GenBank/DDBJ databases">
        <title>Bacillus genomes from the desert of Cuatro Cienegas, Coahuila.</title>
        <authorList>
            <person name="Olmedo-Alvarez G."/>
        </authorList>
    </citation>
    <scope>NUCLEOTIDE SEQUENCE [LARGE SCALE GENOMIC DNA]</scope>
    <source>
        <strain evidence="1 2">CH128b_4D</strain>
    </source>
</reference>
<organism evidence="1 2">
    <name type="scientific">Rossellomorea vietnamensis</name>
    <dbReference type="NCBI Taxonomy" id="218284"/>
    <lineage>
        <taxon>Bacteria</taxon>
        <taxon>Bacillati</taxon>
        <taxon>Bacillota</taxon>
        <taxon>Bacilli</taxon>
        <taxon>Bacillales</taxon>
        <taxon>Bacillaceae</taxon>
        <taxon>Rossellomorea</taxon>
    </lineage>
</organism>
<dbReference type="AlphaFoldDB" id="A0A5D4MGX4"/>
<sequence>MNINELFQMQKALDTYIEKEHGLEEADLFQEKTMALLVEVGELANETRCFKFWSKKPASEKNIILEEFVDGIHFILSLGIELGIKDFQLRDISYSENITEQFLSVYQSINDFTSDRSVSEYDHLVHRYFYLGELLGFTHEEVVQAYKKKNEVNYQRQEQGY</sequence>
<evidence type="ECO:0000313" key="2">
    <source>
        <dbReference type="Proteomes" id="UP000325182"/>
    </source>
</evidence>
<dbReference type="Gene3D" id="1.10.4010.10">
    <property type="entry name" value="Type II deoxyuridine triphosphatase"/>
    <property type="match status" value="1"/>
</dbReference>
<accession>A0A5D4MGX4</accession>
<dbReference type="Proteomes" id="UP000325182">
    <property type="component" value="Unassembled WGS sequence"/>
</dbReference>
<dbReference type="PIRSF" id="PIRSF030140">
    <property type="entry name" value="UCP030140"/>
    <property type="match status" value="1"/>
</dbReference>
<dbReference type="InterPro" id="IPR016947">
    <property type="entry name" value="UCP030140"/>
</dbReference>
<name>A0A5D4MGX4_9BACI</name>
<dbReference type="EMBL" id="VTEG01000002">
    <property type="protein sequence ID" value="TYS00983.1"/>
    <property type="molecule type" value="Genomic_DNA"/>
</dbReference>